<reference evidence="2 3" key="1">
    <citation type="submission" date="2021-06" db="EMBL/GenBank/DDBJ databases">
        <authorList>
            <person name="Pan X."/>
        </authorList>
    </citation>
    <scope>NUCLEOTIDE SEQUENCE [LARGE SCALE GENOMIC DNA]</scope>
    <source>
        <strain evidence="2 3">4503</strain>
    </source>
</reference>
<sequence>MTPPSQPPMQYGSHPLAPPPQVQHNGVTLLVAYSGRVVPVITTSTALALARIWHEQGAAHSIGDAALMVALSGGAFAAACVSAVHRNSEPVTTAVAFTAAGAFAAIGPAAYTESWALAALIWLVATVLVYLTSARHWRAARKAREDREHELALARLDSYTRIEGAHVQRDIRAQALAYGLMFAQAVEHREQLDPRTYDPAALREAGLPELPDHTNRDRT</sequence>
<evidence type="ECO:0000313" key="2">
    <source>
        <dbReference type="EMBL" id="MBU3865546.1"/>
    </source>
</evidence>
<name>A0ABS6CFE9_9ACTN</name>
<keyword evidence="1" id="KW-1133">Transmembrane helix</keyword>
<accession>A0ABS6CFE9</accession>
<feature type="transmembrane region" description="Helical" evidence="1">
    <location>
        <begin position="115"/>
        <end position="134"/>
    </location>
</feature>
<feature type="transmembrane region" description="Helical" evidence="1">
    <location>
        <begin position="65"/>
        <end position="84"/>
    </location>
</feature>
<dbReference type="Proteomes" id="UP000720508">
    <property type="component" value="Unassembled WGS sequence"/>
</dbReference>
<gene>
    <name evidence="2" type="ORF">KN815_16110</name>
</gene>
<keyword evidence="1" id="KW-0472">Membrane</keyword>
<protein>
    <recommendedName>
        <fullName evidence="4">Integral membrane protein</fullName>
    </recommendedName>
</protein>
<feature type="transmembrane region" description="Helical" evidence="1">
    <location>
        <begin position="91"/>
        <end position="109"/>
    </location>
</feature>
<evidence type="ECO:0008006" key="4">
    <source>
        <dbReference type="Google" id="ProtNLM"/>
    </source>
</evidence>
<keyword evidence="3" id="KW-1185">Reference proteome</keyword>
<evidence type="ECO:0000256" key="1">
    <source>
        <dbReference type="SAM" id="Phobius"/>
    </source>
</evidence>
<organism evidence="2 3">
    <name type="scientific">Streptomyces niphimycinicus</name>
    <dbReference type="NCBI Taxonomy" id="2842201"/>
    <lineage>
        <taxon>Bacteria</taxon>
        <taxon>Bacillati</taxon>
        <taxon>Actinomycetota</taxon>
        <taxon>Actinomycetes</taxon>
        <taxon>Kitasatosporales</taxon>
        <taxon>Streptomycetaceae</taxon>
        <taxon>Streptomyces</taxon>
    </lineage>
</organism>
<keyword evidence="1" id="KW-0812">Transmembrane</keyword>
<evidence type="ECO:0000313" key="3">
    <source>
        <dbReference type="Proteomes" id="UP000720508"/>
    </source>
</evidence>
<dbReference type="RefSeq" id="WP_216342612.1">
    <property type="nucleotide sequence ID" value="NZ_JAHLEM010000162.1"/>
</dbReference>
<proteinExistence type="predicted"/>
<dbReference type="EMBL" id="JAHLEM010000162">
    <property type="protein sequence ID" value="MBU3865546.1"/>
    <property type="molecule type" value="Genomic_DNA"/>
</dbReference>
<comment type="caution">
    <text evidence="2">The sequence shown here is derived from an EMBL/GenBank/DDBJ whole genome shotgun (WGS) entry which is preliminary data.</text>
</comment>